<dbReference type="OrthoDB" id="8019816at2"/>
<feature type="compositionally biased region" description="Low complexity" evidence="1">
    <location>
        <begin position="25"/>
        <end position="43"/>
    </location>
</feature>
<proteinExistence type="predicted"/>
<protein>
    <submittedName>
        <fullName evidence="3">Uncharacterized protein</fullName>
    </submittedName>
</protein>
<sequence length="169" mass="17515">MIRSAATAIALLFVAAAPAFAQTPMPQRAPGAPAAQAPAAPQQDAPPAPAPTGSPQVQPSTQSPPPSPAAAAAAAKVEADGKAETDLVLACKQRALSLLKQRSPSIEDIFIDMDGITVAKADLAVEDTKITMVVMGEAYIQRDQSDKVHRFLCLAGEGGKVLLTFFTQR</sequence>
<feature type="chain" id="PRO_5020360000" evidence="2">
    <location>
        <begin position="22"/>
        <end position="169"/>
    </location>
</feature>
<keyword evidence="2" id="KW-0732">Signal</keyword>
<keyword evidence="4" id="KW-1185">Reference proteome</keyword>
<evidence type="ECO:0000256" key="2">
    <source>
        <dbReference type="SAM" id="SignalP"/>
    </source>
</evidence>
<organism evidence="3 4">
    <name type="scientific">Aquabacter spiritensis</name>
    <dbReference type="NCBI Taxonomy" id="933073"/>
    <lineage>
        <taxon>Bacteria</taxon>
        <taxon>Pseudomonadati</taxon>
        <taxon>Pseudomonadota</taxon>
        <taxon>Alphaproteobacteria</taxon>
        <taxon>Hyphomicrobiales</taxon>
        <taxon>Xanthobacteraceae</taxon>
        <taxon>Aquabacter</taxon>
    </lineage>
</organism>
<feature type="signal peptide" evidence="2">
    <location>
        <begin position="1"/>
        <end position="21"/>
    </location>
</feature>
<name>A0A4R3LZI7_9HYPH</name>
<dbReference type="Proteomes" id="UP000294664">
    <property type="component" value="Unassembled WGS sequence"/>
</dbReference>
<evidence type="ECO:0000256" key="1">
    <source>
        <dbReference type="SAM" id="MobiDB-lite"/>
    </source>
</evidence>
<dbReference type="RefSeq" id="WP_132031630.1">
    <property type="nucleotide sequence ID" value="NZ_SMAI01000007.1"/>
</dbReference>
<reference evidence="3 4" key="1">
    <citation type="submission" date="2019-03" db="EMBL/GenBank/DDBJ databases">
        <title>Genomic Encyclopedia of Type Strains, Phase IV (KMG-IV): sequencing the most valuable type-strain genomes for metagenomic binning, comparative biology and taxonomic classification.</title>
        <authorList>
            <person name="Goeker M."/>
        </authorList>
    </citation>
    <scope>NUCLEOTIDE SEQUENCE [LARGE SCALE GENOMIC DNA]</scope>
    <source>
        <strain evidence="3 4">DSM 9035</strain>
    </source>
</reference>
<dbReference type="EMBL" id="SMAI01000007">
    <property type="protein sequence ID" value="TCT04187.1"/>
    <property type="molecule type" value="Genomic_DNA"/>
</dbReference>
<feature type="region of interest" description="Disordered" evidence="1">
    <location>
        <begin position="25"/>
        <end position="76"/>
    </location>
</feature>
<evidence type="ECO:0000313" key="4">
    <source>
        <dbReference type="Proteomes" id="UP000294664"/>
    </source>
</evidence>
<comment type="caution">
    <text evidence="3">The sequence shown here is derived from an EMBL/GenBank/DDBJ whole genome shotgun (WGS) entry which is preliminary data.</text>
</comment>
<gene>
    <name evidence="3" type="ORF">EDC64_1072</name>
</gene>
<accession>A0A4R3LZI7</accession>
<evidence type="ECO:0000313" key="3">
    <source>
        <dbReference type="EMBL" id="TCT04187.1"/>
    </source>
</evidence>
<dbReference type="AlphaFoldDB" id="A0A4R3LZI7"/>